<evidence type="ECO:0000313" key="4">
    <source>
        <dbReference type="Proteomes" id="UP000619293"/>
    </source>
</evidence>
<dbReference type="Gene3D" id="3.10.310.70">
    <property type="match status" value="1"/>
</dbReference>
<dbReference type="EMBL" id="BONG01000018">
    <property type="protein sequence ID" value="GIF89834.1"/>
    <property type="molecule type" value="Genomic_DNA"/>
</dbReference>
<dbReference type="SUPFAM" id="SSF51338">
    <property type="entry name" value="Composite domain of metallo-dependent hydrolases"/>
    <property type="match status" value="1"/>
</dbReference>
<evidence type="ECO:0000256" key="1">
    <source>
        <dbReference type="SAM" id="SignalP"/>
    </source>
</evidence>
<dbReference type="Gene3D" id="3.20.20.140">
    <property type="entry name" value="Metal-dependent hydrolases"/>
    <property type="match status" value="1"/>
</dbReference>
<proteinExistence type="predicted"/>
<dbReference type="Pfam" id="PF07969">
    <property type="entry name" value="Amidohydro_3"/>
    <property type="match status" value="1"/>
</dbReference>
<organism evidence="3 4">
    <name type="scientific">Catellatospora chokoriensis</name>
    <dbReference type="NCBI Taxonomy" id="310353"/>
    <lineage>
        <taxon>Bacteria</taxon>
        <taxon>Bacillati</taxon>
        <taxon>Actinomycetota</taxon>
        <taxon>Actinomycetes</taxon>
        <taxon>Micromonosporales</taxon>
        <taxon>Micromonosporaceae</taxon>
        <taxon>Catellatospora</taxon>
    </lineage>
</organism>
<evidence type="ECO:0000259" key="2">
    <source>
        <dbReference type="Pfam" id="PF07969"/>
    </source>
</evidence>
<dbReference type="GO" id="GO:0016810">
    <property type="term" value="F:hydrolase activity, acting on carbon-nitrogen (but not peptide) bonds"/>
    <property type="evidence" value="ECO:0007669"/>
    <property type="project" value="InterPro"/>
</dbReference>
<dbReference type="InterPro" id="IPR006311">
    <property type="entry name" value="TAT_signal"/>
</dbReference>
<keyword evidence="4" id="KW-1185">Reference proteome</keyword>
<dbReference type="AlphaFoldDB" id="A0A8J3JWM6"/>
<reference evidence="3 4" key="1">
    <citation type="submission" date="2021-01" db="EMBL/GenBank/DDBJ databases">
        <title>Whole genome shotgun sequence of Catellatospora chokoriensis NBRC 107358.</title>
        <authorList>
            <person name="Komaki H."/>
            <person name="Tamura T."/>
        </authorList>
    </citation>
    <scope>NUCLEOTIDE SEQUENCE [LARGE SCALE GENOMIC DNA]</scope>
    <source>
        <strain evidence="3 4">NBRC 107358</strain>
    </source>
</reference>
<dbReference type="InterPro" id="IPR013108">
    <property type="entry name" value="Amidohydro_3"/>
</dbReference>
<feature type="domain" description="Amidohydrolase 3" evidence="2">
    <location>
        <begin position="84"/>
        <end position="569"/>
    </location>
</feature>
<feature type="signal peptide" evidence="1">
    <location>
        <begin position="1"/>
        <end position="26"/>
    </location>
</feature>
<gene>
    <name evidence="3" type="ORF">Cch02nite_32780</name>
</gene>
<dbReference type="Proteomes" id="UP000619293">
    <property type="component" value="Unassembled WGS sequence"/>
</dbReference>
<name>A0A8J3JWM6_9ACTN</name>
<accession>A0A8J3JWM6</accession>
<dbReference type="InterPro" id="IPR011059">
    <property type="entry name" value="Metal-dep_hydrolase_composite"/>
</dbReference>
<evidence type="ECO:0000313" key="3">
    <source>
        <dbReference type="EMBL" id="GIF89834.1"/>
    </source>
</evidence>
<dbReference type="CDD" id="cd01300">
    <property type="entry name" value="YtcJ_like"/>
    <property type="match status" value="1"/>
</dbReference>
<dbReference type="InterPro" id="IPR033932">
    <property type="entry name" value="YtcJ-like"/>
</dbReference>
<dbReference type="PANTHER" id="PTHR22642">
    <property type="entry name" value="IMIDAZOLONEPROPIONASE"/>
    <property type="match status" value="1"/>
</dbReference>
<sequence length="598" mass="63616">MTPAMTRRQALRAAAAAAILPATAAAADPSRNADVQADLVIHNGSVHTLDRHGRRAQALAIKDGQIAAVGDDRDMRRLIGRRTEVINAGGNTVMPGINDSHLHLTSYGLTFPPLSVDLDTETLDELIARVAAAAAQTPSGEWIRGRGWSELRLPRAPTRHDLDPVTGDRPTILVDFTLHTSTANSAAIRLAGITPETVPPAGGVIERDHDGQPSGVLREGAQQLLQRVVPPYSGADLVKAVKLASAALNARGITSVTEPGIDPRLAALYEQMAAAGDKTVRVTALLHAGASPTTMDETLAVLRGWRSHASRRWFRLAGVKIVADGVPTQARTAWMHTPYTDGMYGSLTIAGGNVAEQVANLNRMIGRAHRARVQIGTHACGDAAIDAVVAAYVAALRNRPNSHRHYLIHGDMVSPSTLARMARHGIDANFNAEIKYLIGRALAPLIGDRRTDYHWPYRTALQAGVRISSGSDAPVTDPQWLHGLTSMVLRTGNDNATSGPAQRIGLTDALRTYTSAPARQDHAEQWKGTLAPGLAADICLLDADLQSIEPGEYNGASATVVIAGGRVVYERNAFSSAVRPRPTTPGRYLSGGCCALSR</sequence>
<feature type="chain" id="PRO_5038907651" evidence="1">
    <location>
        <begin position="27"/>
        <end position="598"/>
    </location>
</feature>
<dbReference type="PROSITE" id="PS51318">
    <property type="entry name" value="TAT"/>
    <property type="match status" value="1"/>
</dbReference>
<dbReference type="PANTHER" id="PTHR22642:SF2">
    <property type="entry name" value="PROTEIN LONG AFTER FAR-RED 3"/>
    <property type="match status" value="1"/>
</dbReference>
<protein>
    <submittedName>
        <fullName evidence="3">Amidohydrolase</fullName>
    </submittedName>
</protein>
<dbReference type="InterPro" id="IPR032466">
    <property type="entry name" value="Metal_Hydrolase"/>
</dbReference>
<dbReference type="Gene3D" id="2.30.40.10">
    <property type="entry name" value="Urease, subunit C, domain 1"/>
    <property type="match status" value="1"/>
</dbReference>
<keyword evidence="1" id="KW-0732">Signal</keyword>
<comment type="caution">
    <text evidence="3">The sequence shown here is derived from an EMBL/GenBank/DDBJ whole genome shotgun (WGS) entry which is preliminary data.</text>
</comment>
<dbReference type="SUPFAM" id="SSF51556">
    <property type="entry name" value="Metallo-dependent hydrolases"/>
    <property type="match status" value="1"/>
</dbReference>